<evidence type="ECO:0000256" key="1">
    <source>
        <dbReference type="SAM" id="MobiDB-lite"/>
    </source>
</evidence>
<protein>
    <submittedName>
        <fullName evidence="3">LPXTG cell wall anchor domain-containing protein</fullName>
    </submittedName>
</protein>
<name>A0A6I3SL44_HELMO</name>
<comment type="caution">
    <text evidence="3">The sequence shown here is derived from an EMBL/GenBank/DDBJ whole genome shotgun (WGS) entry which is preliminary data.</text>
</comment>
<feature type="transmembrane region" description="Helical" evidence="2">
    <location>
        <begin position="28"/>
        <end position="47"/>
    </location>
</feature>
<sequence length="97" mass="11479">MNHRRSLEDKAGIPKKRGQKGMPWDAEIWRFGFFLVKETVSFLWTASLEILSLLAHQRGFWLILAGIVFMGAALYLWRRRFRREPSRFQTENAPRDA</sequence>
<organism evidence="3 4">
    <name type="scientific">Heliobacterium mobile</name>
    <name type="common">Heliobacillus mobilis</name>
    <dbReference type="NCBI Taxonomy" id="28064"/>
    <lineage>
        <taxon>Bacteria</taxon>
        <taxon>Bacillati</taxon>
        <taxon>Bacillota</taxon>
        <taxon>Clostridia</taxon>
        <taxon>Eubacteriales</taxon>
        <taxon>Heliobacteriaceae</taxon>
        <taxon>Heliobacterium</taxon>
    </lineage>
</organism>
<gene>
    <name evidence="3" type="ORF">GJ688_11615</name>
</gene>
<keyword evidence="2" id="KW-0812">Transmembrane</keyword>
<feature type="compositionally biased region" description="Basic and acidic residues" evidence="1">
    <location>
        <begin position="1"/>
        <end position="12"/>
    </location>
</feature>
<feature type="transmembrane region" description="Helical" evidence="2">
    <location>
        <begin position="59"/>
        <end position="77"/>
    </location>
</feature>
<dbReference type="NCBIfam" id="TIGR01167">
    <property type="entry name" value="LPXTG_anchor"/>
    <property type="match status" value="1"/>
</dbReference>
<dbReference type="Proteomes" id="UP000430670">
    <property type="component" value="Unassembled WGS sequence"/>
</dbReference>
<keyword evidence="2" id="KW-1133">Transmembrane helix</keyword>
<evidence type="ECO:0000313" key="3">
    <source>
        <dbReference type="EMBL" id="MTV49623.1"/>
    </source>
</evidence>
<keyword evidence="4" id="KW-1185">Reference proteome</keyword>
<keyword evidence="2" id="KW-0472">Membrane</keyword>
<dbReference type="AlphaFoldDB" id="A0A6I3SL44"/>
<evidence type="ECO:0000313" key="4">
    <source>
        <dbReference type="Proteomes" id="UP000430670"/>
    </source>
</evidence>
<evidence type="ECO:0000256" key="2">
    <source>
        <dbReference type="SAM" id="Phobius"/>
    </source>
</evidence>
<accession>A0A6I3SL44</accession>
<proteinExistence type="predicted"/>
<dbReference type="EMBL" id="WNKU01000013">
    <property type="protein sequence ID" value="MTV49623.1"/>
    <property type="molecule type" value="Genomic_DNA"/>
</dbReference>
<reference evidence="3 4" key="1">
    <citation type="submission" date="2019-11" db="EMBL/GenBank/DDBJ databases">
        <title>Whole-genome sequence of a the green, strictly anaerobic photosynthetic bacterium Heliobacillus mobilis DSM 6151.</title>
        <authorList>
            <person name="Kyndt J.A."/>
            <person name="Meyer T.E."/>
        </authorList>
    </citation>
    <scope>NUCLEOTIDE SEQUENCE [LARGE SCALE GENOMIC DNA]</scope>
    <source>
        <strain evidence="3 4">DSM 6151</strain>
    </source>
</reference>
<feature type="region of interest" description="Disordered" evidence="1">
    <location>
        <begin position="1"/>
        <end position="20"/>
    </location>
</feature>